<accession>A0ABN3Y186</accession>
<proteinExistence type="predicted"/>
<organism evidence="2 3">
    <name type="scientific">Streptosporangium longisporum</name>
    <dbReference type="NCBI Taxonomy" id="46187"/>
    <lineage>
        <taxon>Bacteria</taxon>
        <taxon>Bacillati</taxon>
        <taxon>Actinomycetota</taxon>
        <taxon>Actinomycetes</taxon>
        <taxon>Streptosporangiales</taxon>
        <taxon>Streptosporangiaceae</taxon>
        <taxon>Streptosporangium</taxon>
    </lineage>
</organism>
<dbReference type="EMBL" id="BAAAWD010000010">
    <property type="protein sequence ID" value="GAA3012981.1"/>
    <property type="molecule type" value="Genomic_DNA"/>
</dbReference>
<feature type="region of interest" description="Disordered" evidence="1">
    <location>
        <begin position="13"/>
        <end position="67"/>
    </location>
</feature>
<keyword evidence="3" id="KW-1185">Reference proteome</keyword>
<name>A0ABN3Y186_9ACTN</name>
<feature type="compositionally biased region" description="Basic and acidic residues" evidence="1">
    <location>
        <begin position="58"/>
        <end position="67"/>
    </location>
</feature>
<evidence type="ECO:0000256" key="1">
    <source>
        <dbReference type="SAM" id="MobiDB-lite"/>
    </source>
</evidence>
<gene>
    <name evidence="2" type="ORF">GCM10017559_40100</name>
</gene>
<reference evidence="2 3" key="1">
    <citation type="journal article" date="2019" name="Int. J. Syst. Evol. Microbiol.">
        <title>The Global Catalogue of Microorganisms (GCM) 10K type strain sequencing project: providing services to taxonomists for standard genome sequencing and annotation.</title>
        <authorList>
            <consortium name="The Broad Institute Genomics Platform"/>
            <consortium name="The Broad Institute Genome Sequencing Center for Infectious Disease"/>
            <person name="Wu L."/>
            <person name="Ma J."/>
        </authorList>
    </citation>
    <scope>NUCLEOTIDE SEQUENCE [LARGE SCALE GENOMIC DNA]</scope>
    <source>
        <strain evidence="2 3">JCM 3106</strain>
    </source>
</reference>
<sequence>MLACTALLAAAVACGGERPAPRTDGAPPTQERSPAPGPAAEKSSKTPGDASGPSDGPRGSDIESSDPDHFEAEITLADGRRVAMHYGRRRGLFEQHHVPGHGWTRPRLIYRTETDACQGIELRAVGGTVTAIANFAPYCADGEPPMESVAAVGVGDLSRWDHHLTRSFDGWERVTVTDGGERAVFSSRSLKWHSSLVWTLKDGFAEPVDKRVG</sequence>
<protein>
    <submittedName>
        <fullName evidence="2">Uncharacterized protein</fullName>
    </submittedName>
</protein>
<dbReference type="Proteomes" id="UP001499930">
    <property type="component" value="Unassembled WGS sequence"/>
</dbReference>
<comment type="caution">
    <text evidence="2">The sequence shown here is derived from an EMBL/GenBank/DDBJ whole genome shotgun (WGS) entry which is preliminary data.</text>
</comment>
<evidence type="ECO:0000313" key="2">
    <source>
        <dbReference type="EMBL" id="GAA3012981.1"/>
    </source>
</evidence>
<dbReference type="RefSeq" id="WP_344897372.1">
    <property type="nucleotide sequence ID" value="NZ_BAAAWD010000010.1"/>
</dbReference>
<evidence type="ECO:0000313" key="3">
    <source>
        <dbReference type="Proteomes" id="UP001499930"/>
    </source>
</evidence>